<organism evidence="1 2">
    <name type="scientific">Cylindrobasidium torrendii FP15055 ss-10</name>
    <dbReference type="NCBI Taxonomy" id="1314674"/>
    <lineage>
        <taxon>Eukaryota</taxon>
        <taxon>Fungi</taxon>
        <taxon>Dikarya</taxon>
        <taxon>Basidiomycota</taxon>
        <taxon>Agaricomycotina</taxon>
        <taxon>Agaricomycetes</taxon>
        <taxon>Agaricomycetidae</taxon>
        <taxon>Agaricales</taxon>
        <taxon>Marasmiineae</taxon>
        <taxon>Physalacriaceae</taxon>
        <taxon>Cylindrobasidium</taxon>
    </lineage>
</organism>
<dbReference type="AlphaFoldDB" id="A0A0D7B654"/>
<evidence type="ECO:0008006" key="3">
    <source>
        <dbReference type="Google" id="ProtNLM"/>
    </source>
</evidence>
<name>A0A0D7B654_9AGAR</name>
<sequence length="264" mass="29319">MPKLWRGPSFSLSNGTSFQRPGRMALMASRSQPEPLTLDIDFKVADEVYGQLAFEELGGLFPRVQSLFLQGVPAVLDAILHSDSDPLEVANLQSLSVTATLTGEEYLVANSTPSLPWASILSPFQDAVLDNLCLLTSCDEGYGFNQVSDISILGLDLDKVTTLCFDTDYTPSMLEILQTCPSVTSLSILCSLERSYQIPHTNVEMLLHLDTLLLENMSGLMRSLNCPQLRHLTLSDTVWPRRKVVRFRGRRQASQDTESPRHTN</sequence>
<dbReference type="EMBL" id="KN880567">
    <property type="protein sequence ID" value="KIY66043.1"/>
    <property type="molecule type" value="Genomic_DNA"/>
</dbReference>
<reference evidence="1 2" key="1">
    <citation type="journal article" date="2015" name="Fungal Genet. Biol.">
        <title>Evolution of novel wood decay mechanisms in Agaricales revealed by the genome sequences of Fistulina hepatica and Cylindrobasidium torrendii.</title>
        <authorList>
            <person name="Floudas D."/>
            <person name="Held B.W."/>
            <person name="Riley R."/>
            <person name="Nagy L.G."/>
            <person name="Koehler G."/>
            <person name="Ransdell A.S."/>
            <person name="Younus H."/>
            <person name="Chow J."/>
            <person name="Chiniquy J."/>
            <person name="Lipzen A."/>
            <person name="Tritt A."/>
            <person name="Sun H."/>
            <person name="Haridas S."/>
            <person name="LaButti K."/>
            <person name="Ohm R.A."/>
            <person name="Kues U."/>
            <person name="Blanchette R.A."/>
            <person name="Grigoriev I.V."/>
            <person name="Minto R.E."/>
            <person name="Hibbett D.S."/>
        </authorList>
    </citation>
    <scope>NUCLEOTIDE SEQUENCE [LARGE SCALE GENOMIC DNA]</scope>
    <source>
        <strain evidence="1 2">FP15055 ss-10</strain>
    </source>
</reference>
<proteinExistence type="predicted"/>
<evidence type="ECO:0000313" key="2">
    <source>
        <dbReference type="Proteomes" id="UP000054007"/>
    </source>
</evidence>
<accession>A0A0D7B654</accession>
<evidence type="ECO:0000313" key="1">
    <source>
        <dbReference type="EMBL" id="KIY66043.1"/>
    </source>
</evidence>
<protein>
    <recommendedName>
        <fullName evidence="3">RNI-like protein</fullName>
    </recommendedName>
</protein>
<gene>
    <name evidence="1" type="ORF">CYLTODRAFT_412126</name>
</gene>
<keyword evidence="2" id="KW-1185">Reference proteome</keyword>
<dbReference type="Proteomes" id="UP000054007">
    <property type="component" value="Unassembled WGS sequence"/>
</dbReference>